<dbReference type="InterPro" id="IPR025403">
    <property type="entry name" value="TgpA-like_C"/>
</dbReference>
<dbReference type="Pfam" id="PF13559">
    <property type="entry name" value="DUF4129"/>
    <property type="match status" value="1"/>
</dbReference>
<dbReference type="EMBL" id="BAAAHK010000001">
    <property type="protein sequence ID" value="GAA0923099.1"/>
    <property type="molecule type" value="Genomic_DNA"/>
</dbReference>
<dbReference type="Proteomes" id="UP001500542">
    <property type="component" value="Unassembled WGS sequence"/>
</dbReference>
<keyword evidence="2" id="KW-1133">Transmembrane helix</keyword>
<evidence type="ECO:0000313" key="5">
    <source>
        <dbReference type="Proteomes" id="UP001500542"/>
    </source>
</evidence>
<feature type="domain" description="Protein-glutamine gamma-glutamyltransferase-like C-terminal" evidence="3">
    <location>
        <begin position="118"/>
        <end position="186"/>
    </location>
</feature>
<keyword evidence="2" id="KW-0812">Transmembrane</keyword>
<evidence type="ECO:0000313" key="4">
    <source>
        <dbReference type="EMBL" id="GAA0923099.1"/>
    </source>
</evidence>
<organism evidence="4 5">
    <name type="scientific">Kribbella koreensis</name>
    <dbReference type="NCBI Taxonomy" id="57909"/>
    <lineage>
        <taxon>Bacteria</taxon>
        <taxon>Bacillati</taxon>
        <taxon>Actinomycetota</taxon>
        <taxon>Actinomycetes</taxon>
        <taxon>Propionibacteriales</taxon>
        <taxon>Kribbellaceae</taxon>
        <taxon>Kribbella</taxon>
    </lineage>
</organism>
<proteinExistence type="predicted"/>
<evidence type="ECO:0000259" key="3">
    <source>
        <dbReference type="Pfam" id="PF13559"/>
    </source>
</evidence>
<protein>
    <recommendedName>
        <fullName evidence="3">Protein-glutamine gamma-glutamyltransferase-like C-terminal domain-containing protein</fullName>
    </recommendedName>
</protein>
<feature type="region of interest" description="Disordered" evidence="1">
    <location>
        <begin position="18"/>
        <end position="37"/>
    </location>
</feature>
<reference evidence="5" key="1">
    <citation type="journal article" date="2019" name="Int. J. Syst. Evol. Microbiol.">
        <title>The Global Catalogue of Microorganisms (GCM) 10K type strain sequencing project: providing services to taxonomists for standard genome sequencing and annotation.</title>
        <authorList>
            <consortium name="The Broad Institute Genomics Platform"/>
            <consortium name="The Broad Institute Genome Sequencing Center for Infectious Disease"/>
            <person name="Wu L."/>
            <person name="Ma J."/>
        </authorList>
    </citation>
    <scope>NUCLEOTIDE SEQUENCE [LARGE SCALE GENOMIC DNA]</scope>
    <source>
        <strain evidence="5">JCM 10977</strain>
    </source>
</reference>
<keyword evidence="5" id="KW-1185">Reference proteome</keyword>
<comment type="caution">
    <text evidence="4">The sequence shown here is derived from an EMBL/GenBank/DDBJ whole genome shotgun (WGS) entry which is preliminary data.</text>
</comment>
<name>A0ABP3ZJL6_9ACTN</name>
<sequence length="226" mass="24623">MLVVVASAAGSVRPFDGRKNQWSLEPHPPRKTVDVSPPTGGDIESWWGPFWTALLYLVVALVALVLIRLIYQVATAPRSKKPRAEKVVPTKAERLAEAVERGLRVVERGTPADAVIACWVGLEDAAAAAGVPRDEAETPAEFTVRVLAVEGVSAPELAVLAGLYREARYSAHPTSEAAREEARAALTRLRADLTHPRADLTHPRADLTRPRAGWTVTPDRLRRPSR</sequence>
<feature type="transmembrane region" description="Helical" evidence="2">
    <location>
        <begin position="50"/>
        <end position="71"/>
    </location>
</feature>
<evidence type="ECO:0000256" key="2">
    <source>
        <dbReference type="SAM" id="Phobius"/>
    </source>
</evidence>
<keyword evidence="2" id="KW-0472">Membrane</keyword>
<feature type="compositionally biased region" description="Basic and acidic residues" evidence="1">
    <location>
        <begin position="194"/>
        <end position="209"/>
    </location>
</feature>
<feature type="region of interest" description="Disordered" evidence="1">
    <location>
        <begin position="194"/>
        <end position="226"/>
    </location>
</feature>
<evidence type="ECO:0000256" key="1">
    <source>
        <dbReference type="SAM" id="MobiDB-lite"/>
    </source>
</evidence>
<gene>
    <name evidence="4" type="ORF">GCM10009554_01050</name>
</gene>
<accession>A0ABP3ZJL6</accession>